<reference evidence="6 7" key="1">
    <citation type="journal article" date="2012" name="Nat. Biotechnol.">
        <title>Draft genome sequence of pigeonpea (Cajanus cajan), an orphan legume crop of resource-poor farmers.</title>
        <authorList>
            <person name="Varshney R.K."/>
            <person name="Chen W."/>
            <person name="Li Y."/>
            <person name="Bharti A.K."/>
            <person name="Saxena R.K."/>
            <person name="Schlueter J.A."/>
            <person name="Donoghue M.T."/>
            <person name="Azam S."/>
            <person name="Fan G."/>
            <person name="Whaley A.M."/>
            <person name="Farmer A.D."/>
            <person name="Sheridan J."/>
            <person name="Iwata A."/>
            <person name="Tuteja R."/>
            <person name="Penmetsa R.V."/>
            <person name="Wu W."/>
            <person name="Upadhyaya H.D."/>
            <person name="Yang S.P."/>
            <person name="Shah T."/>
            <person name="Saxena K.B."/>
            <person name="Michael T."/>
            <person name="McCombie W.R."/>
            <person name="Yang B."/>
            <person name="Zhang G."/>
            <person name="Yang H."/>
            <person name="Wang J."/>
            <person name="Spillane C."/>
            <person name="Cook D.R."/>
            <person name="May G.D."/>
            <person name="Xu X."/>
            <person name="Jackson S.A."/>
        </authorList>
    </citation>
    <scope>NUCLEOTIDE SEQUENCE [LARGE SCALE GENOMIC DNA]</scope>
    <source>
        <strain evidence="7">cv. Asha</strain>
    </source>
</reference>
<dbReference type="OMA" id="GMAMNCS"/>
<dbReference type="PANTHER" id="PTHR34450:SF9">
    <property type="entry name" value="DEFENSIN-LIKE PROTEIN 242-RELATED"/>
    <property type="match status" value="1"/>
</dbReference>
<dbReference type="AlphaFoldDB" id="A0A151UB00"/>
<evidence type="ECO:0000256" key="3">
    <source>
        <dbReference type="ARBA" id="ARBA00022525"/>
    </source>
</evidence>
<evidence type="ECO:0000256" key="5">
    <source>
        <dbReference type="SAM" id="SignalP"/>
    </source>
</evidence>
<protein>
    <submittedName>
        <fullName evidence="6">Defensin-like protein 244</fullName>
    </submittedName>
</protein>
<proteinExistence type="inferred from homology"/>
<organism evidence="6 7">
    <name type="scientific">Cajanus cajan</name>
    <name type="common">Pigeon pea</name>
    <name type="synonym">Cajanus indicus</name>
    <dbReference type="NCBI Taxonomy" id="3821"/>
    <lineage>
        <taxon>Eukaryota</taxon>
        <taxon>Viridiplantae</taxon>
        <taxon>Streptophyta</taxon>
        <taxon>Embryophyta</taxon>
        <taxon>Tracheophyta</taxon>
        <taxon>Spermatophyta</taxon>
        <taxon>Magnoliopsida</taxon>
        <taxon>eudicotyledons</taxon>
        <taxon>Gunneridae</taxon>
        <taxon>Pentapetalae</taxon>
        <taxon>rosids</taxon>
        <taxon>fabids</taxon>
        <taxon>Fabales</taxon>
        <taxon>Fabaceae</taxon>
        <taxon>Papilionoideae</taxon>
        <taxon>50 kb inversion clade</taxon>
        <taxon>NPAAA clade</taxon>
        <taxon>indigoferoid/millettioid clade</taxon>
        <taxon>Phaseoleae</taxon>
        <taxon>Cajanus</taxon>
    </lineage>
</organism>
<dbReference type="PANTHER" id="PTHR34450">
    <property type="entry name" value="DEFENSIN-LIKE PROTEIN 245-RELATED"/>
    <property type="match status" value="1"/>
</dbReference>
<sequence>MKLPNTFLLVLVLFALLSHTYGKIQFCPKEMTFDGSCPLGTSGSCFSEFLARLGASAMPMHCNCKDLTSQHQRACTCDVVCGS</sequence>
<dbReference type="GO" id="GO:0007165">
    <property type="term" value="P:signal transduction"/>
    <property type="evidence" value="ECO:0007669"/>
    <property type="project" value="InterPro"/>
</dbReference>
<dbReference type="EMBL" id="CM003603">
    <property type="protein sequence ID" value="KYP76483.1"/>
    <property type="molecule type" value="Genomic_DNA"/>
</dbReference>
<evidence type="ECO:0000313" key="6">
    <source>
        <dbReference type="EMBL" id="KYP76483.1"/>
    </source>
</evidence>
<evidence type="ECO:0000256" key="1">
    <source>
        <dbReference type="ARBA" id="ARBA00004613"/>
    </source>
</evidence>
<dbReference type="Pfam" id="PF06876">
    <property type="entry name" value="SCRL"/>
    <property type="match status" value="1"/>
</dbReference>
<gene>
    <name evidence="6" type="ORF">KK1_020728</name>
</gene>
<comment type="similarity">
    <text evidence="2">Belongs to the DEFL family.</text>
</comment>
<name>A0A151UB00_CAJCA</name>
<feature type="signal peptide" evidence="5">
    <location>
        <begin position="1"/>
        <end position="22"/>
    </location>
</feature>
<dbReference type="Proteomes" id="UP000075243">
    <property type="component" value="Chromosome 1"/>
</dbReference>
<evidence type="ECO:0000256" key="2">
    <source>
        <dbReference type="ARBA" id="ARBA00006722"/>
    </source>
</evidence>
<keyword evidence="7" id="KW-1185">Reference proteome</keyword>
<evidence type="ECO:0000313" key="7">
    <source>
        <dbReference type="Proteomes" id="UP000075243"/>
    </source>
</evidence>
<dbReference type="InterPro" id="IPR010682">
    <property type="entry name" value="SCRL"/>
</dbReference>
<accession>A0A151UB00</accession>
<feature type="chain" id="PRO_5007589617" evidence="5">
    <location>
        <begin position="23"/>
        <end position="83"/>
    </location>
</feature>
<evidence type="ECO:0000256" key="4">
    <source>
        <dbReference type="ARBA" id="ARBA00022729"/>
    </source>
</evidence>
<keyword evidence="4 5" id="KW-0732">Signal</keyword>
<dbReference type="Gramene" id="C.cajan_20129.t">
    <property type="protein sequence ID" value="C.cajan_20129.t"/>
    <property type="gene ID" value="C.cajan_20129"/>
</dbReference>
<comment type="subcellular location">
    <subcellularLocation>
        <location evidence="1">Secreted</location>
    </subcellularLocation>
</comment>
<keyword evidence="3" id="KW-0964">Secreted</keyword>
<dbReference type="GO" id="GO:0005576">
    <property type="term" value="C:extracellular region"/>
    <property type="evidence" value="ECO:0007669"/>
    <property type="project" value="UniProtKB-SubCell"/>
</dbReference>